<dbReference type="Pfam" id="PF00656">
    <property type="entry name" value="Peptidase_C14"/>
    <property type="match status" value="1"/>
</dbReference>
<protein>
    <recommendedName>
        <fullName evidence="3">Caspase family p20 domain-containing protein</fullName>
    </recommendedName>
</protein>
<keyword evidence="5" id="KW-1185">Reference proteome</keyword>
<dbReference type="Gene3D" id="3.40.50.1460">
    <property type="match status" value="1"/>
</dbReference>
<dbReference type="Gene3D" id="1.25.40.10">
    <property type="entry name" value="Tetratricopeptide repeat domain"/>
    <property type="match status" value="1"/>
</dbReference>
<evidence type="ECO:0000256" key="1">
    <source>
        <dbReference type="SAM" id="MobiDB-lite"/>
    </source>
</evidence>
<feature type="region of interest" description="Disordered" evidence="1">
    <location>
        <begin position="556"/>
        <end position="579"/>
    </location>
</feature>
<organism evidence="4 5">
    <name type="scientific">Citrifermentans bremense</name>
    <dbReference type="NCBI Taxonomy" id="60035"/>
    <lineage>
        <taxon>Bacteria</taxon>
        <taxon>Pseudomonadati</taxon>
        <taxon>Thermodesulfobacteriota</taxon>
        <taxon>Desulfuromonadia</taxon>
        <taxon>Geobacterales</taxon>
        <taxon>Geobacteraceae</taxon>
        <taxon>Citrifermentans</taxon>
    </lineage>
</organism>
<dbReference type="SUPFAM" id="SSF52129">
    <property type="entry name" value="Caspase-like"/>
    <property type="match status" value="1"/>
</dbReference>
<dbReference type="KEGG" id="gbn:GEOBRER4_20030"/>
<dbReference type="PANTHER" id="PTHR22576:SF37">
    <property type="entry name" value="MUCOSA-ASSOCIATED LYMPHOID TISSUE LYMPHOMA TRANSLOCATION PROTEIN 1"/>
    <property type="match status" value="1"/>
</dbReference>
<feature type="domain" description="Caspase family p20" evidence="3">
    <location>
        <begin position="59"/>
        <end position="192"/>
    </location>
</feature>
<feature type="signal peptide" evidence="2">
    <location>
        <begin position="1"/>
        <end position="38"/>
    </location>
</feature>
<keyword evidence="2" id="KW-0732">Signal</keyword>
<dbReference type="InterPro" id="IPR029030">
    <property type="entry name" value="Caspase-like_dom_sf"/>
</dbReference>
<gene>
    <name evidence="4" type="ORF">GEOBRER4_n2081</name>
</gene>
<evidence type="ECO:0000259" key="3">
    <source>
        <dbReference type="PROSITE" id="PS50208"/>
    </source>
</evidence>
<dbReference type="PROSITE" id="PS50208">
    <property type="entry name" value="CASPASE_P20"/>
    <property type="match status" value="1"/>
</dbReference>
<evidence type="ECO:0000256" key="2">
    <source>
        <dbReference type="SAM" id="SignalP"/>
    </source>
</evidence>
<proteinExistence type="predicted"/>
<sequence>MHITNAFVAKVTSLHRRARFSRFVSLAGLLFCAVPVLAAAPATNQDRGIAVVKRESAGGKRVALVIGNGVYKFSDSMPVLANPANDAEDIAAALRGFGFEVIERKNQTKEEMDTAIYEFGRKIGDSEAALFYYAGHGLQIKGQNFLVPVDAKIESEAQVPYKSVNLNQLLDEMENGKSRANIVMLDACRNNPLTGKFRSGATRGLAAPTSAPKGTVIVYATDPGGVAADGDGRNGLFTAGLLAAFKGKDLSLGGVLTRASEEVEQGSERRQTPYINGPATLQKNFHFAPGSVAVAGAELESEPVEAAEPPSSPAPVREDAETVLWNEVQKGNTAEDYDAYLAKFPKGKYSALAKRRVQKLQEQTAAETRSRLIKEADEARSTLSAAEAGDVDAMEKMTRYYDAGIGVAKDPAKAAKWRDKIESIAAREQLRVAQSGNIQAMLKVAARYDAGLGLKKDPAQAQAWRAKADAAIASEAAQEKERIKERKVDQVSFLGETKRLLKENEAANQNNPSSITAVPSTVVSGLVGDMVSAPFRTTEIAMIKNEAAYRPSTWAKSDSMIARASRRQHTDGSTTENYL</sequence>
<reference evidence="4 5" key="1">
    <citation type="submission" date="2020-06" db="EMBL/GenBank/DDBJ databases">
        <title>Interaction of electrochemicaly active bacteria, Geobacter bremensis R4 on different carbon anode.</title>
        <authorList>
            <person name="Meng L."/>
            <person name="Yoshida N."/>
        </authorList>
    </citation>
    <scope>NUCLEOTIDE SEQUENCE [LARGE SCALE GENOMIC DNA]</scope>
    <source>
        <strain evidence="4 5">R4</strain>
    </source>
</reference>
<dbReference type="GO" id="GO:0004197">
    <property type="term" value="F:cysteine-type endopeptidase activity"/>
    <property type="evidence" value="ECO:0007669"/>
    <property type="project" value="InterPro"/>
</dbReference>
<dbReference type="PANTHER" id="PTHR22576">
    <property type="entry name" value="MUCOSA ASSOCIATED LYMPHOID TISSUE LYMPHOMA TRANSLOCATION PROTEIN 1/PARACASPASE"/>
    <property type="match status" value="1"/>
</dbReference>
<dbReference type="InterPro" id="IPR052039">
    <property type="entry name" value="Caspase-related_regulators"/>
</dbReference>
<accession>A0A6S6M0C4</accession>
<dbReference type="InterPro" id="IPR011600">
    <property type="entry name" value="Pept_C14_caspase"/>
</dbReference>
<dbReference type="InterPro" id="IPR001309">
    <property type="entry name" value="Pept_C14_p20"/>
</dbReference>
<dbReference type="GO" id="GO:0006508">
    <property type="term" value="P:proteolysis"/>
    <property type="evidence" value="ECO:0007669"/>
    <property type="project" value="InterPro"/>
</dbReference>
<feature type="chain" id="PRO_5028125211" description="Caspase family p20 domain-containing protein" evidence="2">
    <location>
        <begin position="39"/>
        <end position="579"/>
    </location>
</feature>
<dbReference type="SUPFAM" id="SSF81901">
    <property type="entry name" value="HCP-like"/>
    <property type="match status" value="1"/>
</dbReference>
<dbReference type="AlphaFoldDB" id="A0A6S6M0C4"/>
<dbReference type="Proteomes" id="UP000515472">
    <property type="component" value="Chromosome"/>
</dbReference>
<dbReference type="EMBL" id="AP023213">
    <property type="protein sequence ID" value="BCG47253.1"/>
    <property type="molecule type" value="Genomic_DNA"/>
</dbReference>
<dbReference type="InterPro" id="IPR011990">
    <property type="entry name" value="TPR-like_helical_dom_sf"/>
</dbReference>
<evidence type="ECO:0000313" key="4">
    <source>
        <dbReference type="EMBL" id="BCG47253.1"/>
    </source>
</evidence>
<evidence type="ECO:0000313" key="5">
    <source>
        <dbReference type="Proteomes" id="UP000515472"/>
    </source>
</evidence>
<name>A0A6S6M0C4_9BACT</name>